<name>A0ABV0G549_9BURK</name>
<evidence type="ECO:0000313" key="2">
    <source>
        <dbReference type="EMBL" id="MEO3692852.1"/>
    </source>
</evidence>
<gene>
    <name evidence="2" type="ORF">ABDJ85_15340</name>
</gene>
<dbReference type="PANTHER" id="PTHR30548:SF1">
    <property type="entry name" value="DEHYDRATASE SUBUNIT MJ0007-RELATED"/>
    <property type="match status" value="1"/>
</dbReference>
<dbReference type="Pfam" id="PF06050">
    <property type="entry name" value="HGD-D"/>
    <property type="match status" value="1"/>
</dbReference>
<dbReference type="RefSeq" id="WP_347705662.1">
    <property type="nucleotide sequence ID" value="NZ_JBDPZD010000004.1"/>
</dbReference>
<dbReference type="Gene3D" id="3.40.50.11900">
    <property type="match status" value="1"/>
</dbReference>
<comment type="caution">
    <text evidence="2">The sequence shown here is derived from an EMBL/GenBank/DDBJ whole genome shotgun (WGS) entry which is preliminary data.</text>
</comment>
<dbReference type="EMBL" id="JBDPZD010000004">
    <property type="protein sequence ID" value="MEO3692852.1"/>
    <property type="molecule type" value="Genomic_DNA"/>
</dbReference>
<sequence>MTSHSNDKQLACTLAAGEKQKTWFAGLRREVFEGGQPYAIVNADTPHDLFHVLGVPVVTNQWWAAVVAAKRLSEEYLDAMNAQGYNENLCKYCSIGLATSKVDLGERAPWGGLPKPALLCARLTCDCSQRIFQQWADQTGAPFFPLEAPGTSVLPANWWELSRHRWEELCEPRRLDFAVDELKQLITVLEGIGGRRFDADELRVFLQRVNEQEEQFEVVRQLIATAPKCPVRVTEQITNVMSTQWHRGSEWALSHARRFREEVEARVDAGIAVCANERKRLMWIGAGLWHNTAFYNAFEESHGAVFVWSMYLPFGPDWYIRYGLDDPLRALASRAVTMNEVLHNPPYAPSWIVREAQKNRIDGAVILMPKGSRPSASGKRFIAAALEKAGIPTMMVESDMVDGRGWNAEAVHADMVRFIEERL</sequence>
<proteinExistence type="inferred from homology"/>
<evidence type="ECO:0000256" key="1">
    <source>
        <dbReference type="ARBA" id="ARBA00005806"/>
    </source>
</evidence>
<accession>A0ABV0G549</accession>
<comment type="similarity">
    <text evidence="1">Belongs to the FldB/FldC dehydratase alpha/beta subunit family.</text>
</comment>
<reference evidence="2 3" key="1">
    <citation type="submission" date="2024-05" db="EMBL/GenBank/DDBJ databases">
        <title>Roseateles sp. DJS-2-20 16S ribosomal RNA gene Genome sequencing and assembly.</title>
        <authorList>
            <person name="Woo H."/>
        </authorList>
    </citation>
    <scope>NUCLEOTIDE SEQUENCE [LARGE SCALE GENOMIC DNA]</scope>
    <source>
        <strain evidence="2 3">DJS-2-20</strain>
    </source>
</reference>
<dbReference type="InterPro" id="IPR010327">
    <property type="entry name" value="FldB/FldC_alpha/beta"/>
</dbReference>
<dbReference type="PANTHER" id="PTHR30548">
    <property type="entry name" value="2-HYDROXYGLUTARYL-COA DEHYDRATASE, D-COMPONENT-RELATED"/>
    <property type="match status" value="1"/>
</dbReference>
<organism evidence="2 3">
    <name type="scientific">Roseateles paludis</name>
    <dbReference type="NCBI Taxonomy" id="3145238"/>
    <lineage>
        <taxon>Bacteria</taxon>
        <taxon>Pseudomonadati</taxon>
        <taxon>Pseudomonadota</taxon>
        <taxon>Betaproteobacteria</taxon>
        <taxon>Burkholderiales</taxon>
        <taxon>Sphaerotilaceae</taxon>
        <taxon>Roseateles</taxon>
    </lineage>
</organism>
<protein>
    <submittedName>
        <fullName evidence="2">2-hydroxyacyl-CoA dehydratase family protein</fullName>
    </submittedName>
</protein>
<keyword evidence="3" id="KW-1185">Reference proteome</keyword>
<evidence type="ECO:0000313" key="3">
    <source>
        <dbReference type="Proteomes" id="UP001495147"/>
    </source>
</evidence>
<dbReference type="Proteomes" id="UP001495147">
    <property type="component" value="Unassembled WGS sequence"/>
</dbReference>